<name>A0ACC0JYV6_CHOFU</name>
<dbReference type="EMBL" id="CM046112">
    <property type="protein sequence ID" value="KAI8429303.1"/>
    <property type="molecule type" value="Genomic_DNA"/>
</dbReference>
<keyword evidence="2" id="KW-1185">Reference proteome</keyword>
<accession>A0ACC0JYV6</accession>
<comment type="caution">
    <text evidence="1">The sequence shown here is derived from an EMBL/GenBank/DDBJ whole genome shotgun (WGS) entry which is preliminary data.</text>
</comment>
<organism evidence="1 2">
    <name type="scientific">Choristoneura fumiferana</name>
    <name type="common">Spruce budworm moth</name>
    <name type="synonym">Archips fumiferana</name>
    <dbReference type="NCBI Taxonomy" id="7141"/>
    <lineage>
        <taxon>Eukaryota</taxon>
        <taxon>Metazoa</taxon>
        <taxon>Ecdysozoa</taxon>
        <taxon>Arthropoda</taxon>
        <taxon>Hexapoda</taxon>
        <taxon>Insecta</taxon>
        <taxon>Pterygota</taxon>
        <taxon>Neoptera</taxon>
        <taxon>Endopterygota</taxon>
        <taxon>Lepidoptera</taxon>
        <taxon>Glossata</taxon>
        <taxon>Ditrysia</taxon>
        <taxon>Tortricoidea</taxon>
        <taxon>Tortricidae</taxon>
        <taxon>Tortricinae</taxon>
        <taxon>Choristoneura</taxon>
    </lineage>
</organism>
<reference evidence="1 2" key="1">
    <citation type="journal article" date="2022" name="Genome Biol. Evol.">
        <title>The Spruce Budworm Genome: Reconstructing the Evolutionary History of Antifreeze Proteins.</title>
        <authorList>
            <person name="Beliveau C."/>
            <person name="Gagne P."/>
            <person name="Picq S."/>
            <person name="Vernygora O."/>
            <person name="Keeling C.I."/>
            <person name="Pinkney K."/>
            <person name="Doucet D."/>
            <person name="Wen F."/>
            <person name="Johnston J.S."/>
            <person name="Maaroufi H."/>
            <person name="Boyle B."/>
            <person name="Laroche J."/>
            <person name="Dewar K."/>
            <person name="Juretic N."/>
            <person name="Blackburn G."/>
            <person name="Nisole A."/>
            <person name="Brunet B."/>
            <person name="Brandao M."/>
            <person name="Lumley L."/>
            <person name="Duan J."/>
            <person name="Quan G."/>
            <person name="Lucarotti C.J."/>
            <person name="Roe A.D."/>
            <person name="Sperling F.A.H."/>
            <person name="Levesque R.C."/>
            <person name="Cusson M."/>
        </authorList>
    </citation>
    <scope>NUCLEOTIDE SEQUENCE [LARGE SCALE GENOMIC DNA]</scope>
    <source>
        <strain evidence="1">Glfc:IPQL:Cfum</strain>
    </source>
</reference>
<sequence length="117" mass="13098">MGRRLCSVMPPFDQTEGSANSQQQSFYSSSLWIRHTKRAYNAIKVQYNNTFRLLLGLPSRCSASGMFCEARTDGCSGDHAQENSLAAGPYKTDLQLHLERACCKVLLSNTWTLGWTD</sequence>
<protein>
    <submittedName>
        <fullName evidence="1">Uncharacterized protein</fullName>
    </submittedName>
</protein>
<evidence type="ECO:0000313" key="1">
    <source>
        <dbReference type="EMBL" id="KAI8429303.1"/>
    </source>
</evidence>
<dbReference type="Proteomes" id="UP001064048">
    <property type="component" value="Chromosome 12"/>
</dbReference>
<gene>
    <name evidence="1" type="ORF">MSG28_007800</name>
</gene>
<evidence type="ECO:0000313" key="2">
    <source>
        <dbReference type="Proteomes" id="UP001064048"/>
    </source>
</evidence>
<proteinExistence type="predicted"/>